<dbReference type="RefSeq" id="WP_190112226.1">
    <property type="nucleotide sequence ID" value="NZ_BMVB01000022.1"/>
</dbReference>
<evidence type="ECO:0000313" key="3">
    <source>
        <dbReference type="Proteomes" id="UP000646244"/>
    </source>
</evidence>
<feature type="transmembrane region" description="Helical" evidence="1">
    <location>
        <begin position="21"/>
        <end position="38"/>
    </location>
</feature>
<reference evidence="2" key="1">
    <citation type="journal article" date="2014" name="Int. J. Syst. Evol. Microbiol.">
        <title>Complete genome sequence of Corynebacterium casei LMG S-19264T (=DSM 44701T), isolated from a smear-ripened cheese.</title>
        <authorList>
            <consortium name="US DOE Joint Genome Institute (JGI-PGF)"/>
            <person name="Walter F."/>
            <person name="Albersmeier A."/>
            <person name="Kalinowski J."/>
            <person name="Ruckert C."/>
        </authorList>
    </citation>
    <scope>NUCLEOTIDE SEQUENCE</scope>
    <source>
        <strain evidence="2">JCM 4633</strain>
    </source>
</reference>
<proteinExistence type="predicted"/>
<organism evidence="2 3">
    <name type="scientific">Streptomyces cinnamoneus</name>
    <name type="common">Streptoverticillium cinnamoneum</name>
    <dbReference type="NCBI Taxonomy" id="53446"/>
    <lineage>
        <taxon>Bacteria</taxon>
        <taxon>Bacillati</taxon>
        <taxon>Actinomycetota</taxon>
        <taxon>Actinomycetes</taxon>
        <taxon>Kitasatosporales</taxon>
        <taxon>Streptomycetaceae</taxon>
        <taxon>Streptomyces</taxon>
        <taxon>Streptomyces cinnamoneus group</taxon>
    </lineage>
</organism>
<evidence type="ECO:0000313" key="2">
    <source>
        <dbReference type="EMBL" id="GHC66882.1"/>
    </source>
</evidence>
<comment type="caution">
    <text evidence="2">The sequence shown here is derived from an EMBL/GenBank/DDBJ whole genome shotgun (WGS) entry which is preliminary data.</text>
</comment>
<dbReference type="EMBL" id="BMVB01000022">
    <property type="protein sequence ID" value="GHC66882.1"/>
    <property type="molecule type" value="Genomic_DNA"/>
</dbReference>
<name>A0A918WR93_STRCJ</name>
<keyword evidence="1" id="KW-1133">Transmembrane helix</keyword>
<evidence type="ECO:0008006" key="4">
    <source>
        <dbReference type="Google" id="ProtNLM"/>
    </source>
</evidence>
<sequence length="59" mass="6636">MAKRLRGDREWRERDRGQTSIEYLGIIAVVVAIILVLMTTDFGTMIATAITNKIQQITG</sequence>
<gene>
    <name evidence="2" type="ORF">GCM10010507_50940</name>
</gene>
<accession>A0A918WR93</accession>
<keyword evidence="1" id="KW-0812">Transmembrane</keyword>
<dbReference type="Proteomes" id="UP000646244">
    <property type="component" value="Unassembled WGS sequence"/>
</dbReference>
<protein>
    <recommendedName>
        <fullName evidence="4">Flp family type IVb pilin</fullName>
    </recommendedName>
</protein>
<evidence type="ECO:0000256" key="1">
    <source>
        <dbReference type="SAM" id="Phobius"/>
    </source>
</evidence>
<reference evidence="2" key="2">
    <citation type="submission" date="2020-09" db="EMBL/GenBank/DDBJ databases">
        <authorList>
            <person name="Sun Q."/>
            <person name="Ohkuma M."/>
        </authorList>
    </citation>
    <scope>NUCLEOTIDE SEQUENCE</scope>
    <source>
        <strain evidence="2">JCM 4633</strain>
    </source>
</reference>
<keyword evidence="1" id="KW-0472">Membrane</keyword>
<dbReference type="AlphaFoldDB" id="A0A918WR93"/>